<dbReference type="RefSeq" id="WP_011058049.1">
    <property type="nucleotide sequence ID" value="NC_004113.1"/>
</dbReference>
<name>Q8DGU7_THEVB</name>
<dbReference type="PANTHER" id="PTHR19375">
    <property type="entry name" value="HEAT SHOCK PROTEIN 70KDA"/>
    <property type="match status" value="1"/>
</dbReference>
<evidence type="ECO:0000256" key="7">
    <source>
        <dbReference type="RuleBase" id="RU003322"/>
    </source>
</evidence>
<gene>
    <name evidence="8" type="ordered locus">tll2215</name>
</gene>
<dbReference type="InterPro" id="IPR029047">
    <property type="entry name" value="HSP70_peptide-bd_sf"/>
</dbReference>
<dbReference type="EnsemblBacteria" id="BAC09767">
    <property type="protein sequence ID" value="BAC09767"/>
    <property type="gene ID" value="BAC09767"/>
</dbReference>
<dbReference type="InterPro" id="IPR043129">
    <property type="entry name" value="ATPase_NBD"/>
</dbReference>
<keyword evidence="4 7" id="KW-0067">ATP-binding</keyword>
<accession>Q8DGU7</accession>
<reference evidence="8 9" key="1">
    <citation type="journal article" date="2002" name="DNA Res.">
        <title>Complete genome structure of the thermophilic cyanobacterium Thermosynechococcus elongatus BP-1.</title>
        <authorList>
            <person name="Nakamura Y."/>
            <person name="Kaneko T."/>
            <person name="Sato S."/>
            <person name="Ikeuchi M."/>
            <person name="Katoh H."/>
            <person name="Sasamoto S."/>
            <person name="Watanabe A."/>
            <person name="Iriguchi M."/>
            <person name="Kawashima K."/>
            <person name="Kimura T."/>
            <person name="Kishida Y."/>
            <person name="Kiyokawa C."/>
            <person name="Kohara M."/>
            <person name="Matsumoto M."/>
            <person name="Matsuno A."/>
            <person name="Nakazaki N."/>
            <person name="Shimpo S."/>
            <person name="Sugimoto M."/>
            <person name="Takeuchi C."/>
            <person name="Yamada M."/>
            <person name="Tabata S."/>
        </authorList>
    </citation>
    <scope>NUCLEOTIDE SEQUENCE [LARGE SCALE GENOMIC DNA]</scope>
    <source>
        <strain evidence="9">IAM M-273 / NIES-2133 / BP-1</strain>
    </source>
</reference>
<evidence type="ECO:0000256" key="4">
    <source>
        <dbReference type="ARBA" id="ARBA00022840"/>
    </source>
</evidence>
<dbReference type="PROSITE" id="PS00329">
    <property type="entry name" value="HSP70_2"/>
    <property type="match status" value="1"/>
</dbReference>
<keyword evidence="9" id="KW-1185">Reference proteome</keyword>
<dbReference type="KEGG" id="tel:tll2215"/>
<dbReference type="PATRIC" id="fig|197221.4.peg.2323"/>
<dbReference type="InterPro" id="IPR018181">
    <property type="entry name" value="Heat_shock_70_CS"/>
</dbReference>
<dbReference type="InterPro" id="IPR013126">
    <property type="entry name" value="Hsp_70_fam"/>
</dbReference>
<keyword evidence="5" id="KW-0346">Stress response</keyword>
<protein>
    <submittedName>
        <fullName evidence="8">Tll2215 protein</fullName>
    </submittedName>
</protein>
<keyword evidence="2" id="KW-0597">Phosphoprotein</keyword>
<dbReference type="EMBL" id="BA000039">
    <property type="protein sequence ID" value="BAC09767.1"/>
    <property type="molecule type" value="Genomic_DNA"/>
</dbReference>
<proteinExistence type="inferred from homology"/>
<keyword evidence="3 7" id="KW-0547">Nucleotide-binding</keyword>
<evidence type="ECO:0000313" key="9">
    <source>
        <dbReference type="Proteomes" id="UP000000440"/>
    </source>
</evidence>
<evidence type="ECO:0000256" key="2">
    <source>
        <dbReference type="ARBA" id="ARBA00022553"/>
    </source>
</evidence>
<evidence type="ECO:0000256" key="1">
    <source>
        <dbReference type="ARBA" id="ARBA00007381"/>
    </source>
</evidence>
<evidence type="ECO:0000313" key="8">
    <source>
        <dbReference type="EMBL" id="BAC09767.1"/>
    </source>
</evidence>
<dbReference type="eggNOG" id="COG0443">
    <property type="taxonomic scope" value="Bacteria"/>
</dbReference>
<evidence type="ECO:0000256" key="6">
    <source>
        <dbReference type="ARBA" id="ARBA00023186"/>
    </source>
</evidence>
<dbReference type="AlphaFoldDB" id="Q8DGU7"/>
<dbReference type="SUPFAM" id="SSF53067">
    <property type="entry name" value="Actin-like ATPase domain"/>
    <property type="match status" value="2"/>
</dbReference>
<dbReference type="GO" id="GO:0005524">
    <property type="term" value="F:ATP binding"/>
    <property type="evidence" value="ECO:0007669"/>
    <property type="project" value="UniProtKB-KW"/>
</dbReference>
<dbReference type="STRING" id="197221.gene:10748826"/>
<evidence type="ECO:0000256" key="3">
    <source>
        <dbReference type="ARBA" id="ARBA00022741"/>
    </source>
</evidence>
<dbReference type="Gene3D" id="3.90.640.10">
    <property type="entry name" value="Actin, Chain A, domain 4"/>
    <property type="match status" value="1"/>
</dbReference>
<comment type="similarity">
    <text evidence="1 7">Belongs to the heat shock protein 70 family.</text>
</comment>
<dbReference type="GO" id="GO:0140662">
    <property type="term" value="F:ATP-dependent protein folding chaperone"/>
    <property type="evidence" value="ECO:0007669"/>
    <property type="project" value="InterPro"/>
</dbReference>
<keyword evidence="6" id="KW-0143">Chaperone</keyword>
<organism evidence="8 9">
    <name type="scientific">Thermosynechococcus vestitus (strain NIES-2133 / IAM M-273 / BP-1)</name>
    <dbReference type="NCBI Taxonomy" id="197221"/>
    <lineage>
        <taxon>Bacteria</taxon>
        <taxon>Bacillati</taxon>
        <taxon>Cyanobacteriota</taxon>
        <taxon>Cyanophyceae</taxon>
        <taxon>Acaryochloridales</taxon>
        <taxon>Thermosynechococcaceae</taxon>
        <taxon>Thermosynechococcus</taxon>
    </lineage>
</organism>
<evidence type="ECO:0000256" key="5">
    <source>
        <dbReference type="ARBA" id="ARBA00023016"/>
    </source>
</evidence>
<sequence length="530" mass="59010">MTYAIDFGTSNTLVARWNYATQAAEAVLLPGHSVGFGEVPALVPSLVYVEDASVPLVVVGQQVRDRGFDGVGDRRFFSRFKRGIGATVQGYLPELDGCSLSFETIGRWFLQALLKELKHTSGGDLAQGLIFTVPVDSFETYRSWLLQVCTGFEIQQIRLLDEPTAAALGYGVADRPLILVIDFGGGTLDLSLVELKTNQRQSHPLGLILKWGDRQWAASDNQRPRTARVIAKAGLNLGGTDIDHWIVDEWVKRGMSANSLLLRLAERLKIQLSQQPYAQEVYFDSETFTTLELGLERSELEEILRQQQFFQRLDAALTQVLQQARRQGITPDAIEAVLLVGGTTQMPAVQKWVAEYFDRAKISGQHPFTAVAMGALAVTQGLELKDFLYHSYGIRFWDAKLNRHGWHPIIQRGQPYPMAEPVELILGASTEGQPSIELVIGELGEEQGGVEIFFDGDRLITRSVGERTVQPLNDTPQGKTLARLDPPGYPGSDRIRVLFQVDGDRQLRVTVDDLLTQERLINNQIVTQLR</sequence>
<dbReference type="PROSITE" id="PS01036">
    <property type="entry name" value="HSP70_3"/>
    <property type="match status" value="1"/>
</dbReference>
<dbReference type="Pfam" id="PF00012">
    <property type="entry name" value="HSP70"/>
    <property type="match status" value="2"/>
</dbReference>
<dbReference type="Gene3D" id="2.60.34.10">
    <property type="entry name" value="Substrate Binding Domain Of DNAk, Chain A, domain 1"/>
    <property type="match status" value="1"/>
</dbReference>
<dbReference type="PRINTS" id="PR00301">
    <property type="entry name" value="HEATSHOCK70"/>
</dbReference>
<dbReference type="Gene3D" id="3.30.420.40">
    <property type="match status" value="2"/>
</dbReference>
<dbReference type="Proteomes" id="UP000000440">
    <property type="component" value="Chromosome"/>
</dbReference>